<reference evidence="1 2" key="1">
    <citation type="submission" date="2018-02" db="EMBL/GenBank/DDBJ databases">
        <title>Genomic Encyclopedia of Archaeal and Bacterial Type Strains, Phase II (KMG-II): from individual species to whole genera.</title>
        <authorList>
            <person name="Goeker M."/>
        </authorList>
    </citation>
    <scope>NUCLEOTIDE SEQUENCE [LARGE SCALE GENOMIC DNA]</scope>
    <source>
        <strain evidence="1 2">YU 961-1</strain>
    </source>
</reference>
<proteinExistence type="predicted"/>
<name>A0A2S6GUH1_9PSEU</name>
<evidence type="ECO:0000313" key="1">
    <source>
        <dbReference type="EMBL" id="PPK68854.1"/>
    </source>
</evidence>
<comment type="caution">
    <text evidence="1">The sequence shown here is derived from an EMBL/GenBank/DDBJ whole genome shotgun (WGS) entry which is preliminary data.</text>
</comment>
<protein>
    <recommendedName>
        <fullName evidence="3">Tetratricopeptide repeat protein</fullName>
    </recommendedName>
</protein>
<dbReference type="AlphaFoldDB" id="A0A2S6GUH1"/>
<gene>
    <name evidence="1" type="ORF">CLV40_10498</name>
</gene>
<dbReference type="Proteomes" id="UP000239203">
    <property type="component" value="Unassembled WGS sequence"/>
</dbReference>
<dbReference type="RefSeq" id="WP_181043396.1">
    <property type="nucleotide sequence ID" value="NZ_CP154825.1"/>
</dbReference>
<evidence type="ECO:0000313" key="2">
    <source>
        <dbReference type="Proteomes" id="UP000239203"/>
    </source>
</evidence>
<organism evidence="1 2">
    <name type="scientific">Actinokineospora auranticolor</name>
    <dbReference type="NCBI Taxonomy" id="155976"/>
    <lineage>
        <taxon>Bacteria</taxon>
        <taxon>Bacillati</taxon>
        <taxon>Actinomycetota</taxon>
        <taxon>Actinomycetes</taxon>
        <taxon>Pseudonocardiales</taxon>
        <taxon>Pseudonocardiaceae</taxon>
        <taxon>Actinokineospora</taxon>
    </lineage>
</organism>
<evidence type="ECO:0008006" key="3">
    <source>
        <dbReference type="Google" id="ProtNLM"/>
    </source>
</evidence>
<sequence>MPPTWRARYLLDLAIAHSELDHDEAAVDQLLTAERTAPEWLRYHTLGR</sequence>
<dbReference type="EMBL" id="PTIX01000004">
    <property type="protein sequence ID" value="PPK68854.1"/>
    <property type="molecule type" value="Genomic_DNA"/>
</dbReference>
<accession>A0A2S6GUH1</accession>
<keyword evidence="2" id="KW-1185">Reference proteome</keyword>